<evidence type="ECO:0000313" key="6">
    <source>
        <dbReference type="EMBL" id="SFE66806.1"/>
    </source>
</evidence>
<feature type="domain" description="Formyl transferase N-terminal" evidence="5">
    <location>
        <begin position="79"/>
        <end position="183"/>
    </location>
</feature>
<dbReference type="PANTHER" id="PTHR43369">
    <property type="entry name" value="PHOSPHORIBOSYLGLYCINAMIDE FORMYLTRANSFERASE"/>
    <property type="match status" value="1"/>
</dbReference>
<comment type="pathway">
    <text evidence="1">Purine metabolism; IMP biosynthesis via de novo pathway; N(2)-formyl-N(1)-(5-phospho-D-ribosyl)glycinamide from N(1)-(5-phospho-D-ribosyl)glycinamide (10-formyl THF route): step 1/1.</text>
</comment>
<dbReference type="STRING" id="655355.SAMN05216283_101712"/>
<dbReference type="PANTHER" id="PTHR43369:SF2">
    <property type="entry name" value="PHOSPHORIBOSYLGLYCINAMIDE FORMYLTRANSFERASE"/>
    <property type="match status" value="1"/>
</dbReference>
<dbReference type="RefSeq" id="WP_093918425.1">
    <property type="nucleotide sequence ID" value="NZ_FONW01000001.1"/>
</dbReference>
<gene>
    <name evidence="6" type="ORF">SAMN05216283_101712</name>
</gene>
<evidence type="ECO:0000256" key="1">
    <source>
        <dbReference type="ARBA" id="ARBA00005054"/>
    </source>
</evidence>
<proteinExistence type="predicted"/>
<dbReference type="SUPFAM" id="SSF53328">
    <property type="entry name" value="Formyltransferase"/>
    <property type="match status" value="1"/>
</dbReference>
<keyword evidence="7" id="KW-1185">Reference proteome</keyword>
<dbReference type="InterPro" id="IPR002376">
    <property type="entry name" value="Formyl_transf_N"/>
</dbReference>
<name>A0A1I2CES9_9BACT</name>
<dbReference type="Pfam" id="PF00551">
    <property type="entry name" value="Formyl_trans_N"/>
    <property type="match status" value="1"/>
</dbReference>
<evidence type="ECO:0000313" key="7">
    <source>
        <dbReference type="Proteomes" id="UP000198964"/>
    </source>
</evidence>
<protein>
    <recommendedName>
        <fullName evidence="2">phosphoribosylglycinamide formyltransferase 1</fullName>
        <ecNumber evidence="2">2.1.2.2</ecNumber>
    </recommendedName>
</protein>
<dbReference type="AlphaFoldDB" id="A0A1I2CES9"/>
<evidence type="ECO:0000259" key="5">
    <source>
        <dbReference type="Pfam" id="PF00551"/>
    </source>
</evidence>
<organism evidence="6 7">
    <name type="scientific">Sunxiuqinia elliptica</name>
    <dbReference type="NCBI Taxonomy" id="655355"/>
    <lineage>
        <taxon>Bacteria</taxon>
        <taxon>Pseudomonadati</taxon>
        <taxon>Bacteroidota</taxon>
        <taxon>Bacteroidia</taxon>
        <taxon>Marinilabiliales</taxon>
        <taxon>Prolixibacteraceae</taxon>
        <taxon>Sunxiuqinia</taxon>
    </lineage>
</organism>
<evidence type="ECO:0000256" key="2">
    <source>
        <dbReference type="ARBA" id="ARBA00012254"/>
    </source>
</evidence>
<dbReference type="EMBL" id="FONW01000001">
    <property type="protein sequence ID" value="SFE66806.1"/>
    <property type="molecule type" value="Genomic_DNA"/>
</dbReference>
<dbReference type="EC" id="2.1.2.2" evidence="2"/>
<keyword evidence="3 6" id="KW-0808">Transferase</keyword>
<reference evidence="6 7" key="1">
    <citation type="submission" date="2016-10" db="EMBL/GenBank/DDBJ databases">
        <authorList>
            <person name="de Groot N.N."/>
        </authorList>
    </citation>
    <scope>NUCLEOTIDE SEQUENCE [LARGE SCALE GENOMIC DNA]</scope>
    <source>
        <strain evidence="6 7">CGMCC 1.9156</strain>
    </source>
</reference>
<dbReference type="GO" id="GO:0004644">
    <property type="term" value="F:phosphoribosylglycinamide formyltransferase activity"/>
    <property type="evidence" value="ECO:0007669"/>
    <property type="project" value="UniProtKB-EC"/>
</dbReference>
<keyword evidence="4" id="KW-0658">Purine biosynthesis</keyword>
<evidence type="ECO:0000256" key="4">
    <source>
        <dbReference type="ARBA" id="ARBA00022755"/>
    </source>
</evidence>
<dbReference type="Gene3D" id="3.40.50.170">
    <property type="entry name" value="Formyl transferase, N-terminal domain"/>
    <property type="match status" value="1"/>
</dbReference>
<evidence type="ECO:0000256" key="3">
    <source>
        <dbReference type="ARBA" id="ARBA00022679"/>
    </source>
</evidence>
<dbReference type="GO" id="GO:0006189">
    <property type="term" value="P:'de novo' IMP biosynthetic process"/>
    <property type="evidence" value="ECO:0007669"/>
    <property type="project" value="TreeGrafter"/>
</dbReference>
<accession>A0A1I2CES9</accession>
<sequence>MIALITYDTPHKKTQDVIFSLIAKGYKDIHLVVLPWVERKSFKPIIKHRPSIPINVPVDQLAKNFELSLTRVGTNDLELFFQQNSFDYILIGGAGLLPADLALKFQIINAHPGYLPAVKGLDALKWAILEKQPIGVSTHIISDKADEGWLIDRQIIPVYFEDSFYHLASRLYEKEIDMLTDAINLLKKNPPLKKLQNPEKEAHRRMPHALELKMMEKFNHLRINSPSIFE</sequence>
<dbReference type="Proteomes" id="UP000198964">
    <property type="component" value="Unassembled WGS sequence"/>
</dbReference>
<dbReference type="InterPro" id="IPR036477">
    <property type="entry name" value="Formyl_transf_N_sf"/>
</dbReference>
<dbReference type="GO" id="GO:0005737">
    <property type="term" value="C:cytoplasm"/>
    <property type="evidence" value="ECO:0007669"/>
    <property type="project" value="TreeGrafter"/>
</dbReference>